<accession>A0ABT9KIF3</accession>
<dbReference type="EMBL" id="JAQAHH010000009">
    <property type="protein sequence ID" value="MDP9500967.1"/>
    <property type="molecule type" value="Genomic_DNA"/>
</dbReference>
<evidence type="ECO:0000313" key="2">
    <source>
        <dbReference type="EMBL" id="MDP9500967.1"/>
    </source>
</evidence>
<keyword evidence="1" id="KW-1133">Transmembrane helix</keyword>
<name>A0ABT9KIF3_9PAST</name>
<comment type="caution">
    <text evidence="2">The sequence shown here is derived from an EMBL/GenBank/DDBJ whole genome shotgun (WGS) entry which is preliminary data.</text>
</comment>
<keyword evidence="3" id="KW-1185">Reference proteome</keyword>
<gene>
    <name evidence="2" type="ORF">O7M46_08345</name>
</gene>
<protein>
    <submittedName>
        <fullName evidence="2">Flp family type IVb pilin</fullName>
    </submittedName>
</protein>
<dbReference type="Pfam" id="PF04964">
    <property type="entry name" value="Flp_Fap"/>
    <property type="match status" value="1"/>
</dbReference>
<evidence type="ECO:0000256" key="1">
    <source>
        <dbReference type="SAM" id="Phobius"/>
    </source>
</evidence>
<evidence type="ECO:0000313" key="3">
    <source>
        <dbReference type="Proteomes" id="UP001224083"/>
    </source>
</evidence>
<feature type="transmembrane region" description="Helical" evidence="1">
    <location>
        <begin position="29"/>
        <end position="48"/>
    </location>
</feature>
<sequence length="80" mass="8772">MFSKLTTQAYIAVTESIRAFKKDERGVTAIEYGLIAVAIALFIVALFYNDGGFMKALKEKFETLSNTISNANSINGKKST</sequence>
<dbReference type="Proteomes" id="UP001224083">
    <property type="component" value="Unassembled WGS sequence"/>
</dbReference>
<proteinExistence type="predicted"/>
<keyword evidence="1" id="KW-0472">Membrane</keyword>
<keyword evidence="1" id="KW-0812">Transmembrane</keyword>
<organism evidence="2 3">
    <name type="scientific">Bisgaard Taxon 45</name>
    <dbReference type="NCBI Taxonomy" id="304289"/>
    <lineage>
        <taxon>Bacteria</taxon>
        <taxon>Pseudomonadati</taxon>
        <taxon>Pseudomonadota</taxon>
        <taxon>Gammaproteobacteria</taxon>
        <taxon>Pasteurellales</taxon>
        <taxon>Pasteurellaceae</taxon>
    </lineage>
</organism>
<reference evidence="2 3" key="1">
    <citation type="submission" date="2022-12" db="EMBL/GenBank/DDBJ databases">
        <title>Genome sequence of Pasteurellaceae Bisgaard Taxon 45.</title>
        <authorList>
            <person name="Foggin C."/>
            <person name="Rosen L.E."/>
            <person name="Henton M."/>
            <person name="Buys A."/>
            <person name="Floyd T."/>
            <person name="Turner A.D."/>
            <person name="Tarbin J."/>
            <person name="Lloyd A.S."/>
            <person name="Chaitezvi C."/>
            <person name="Ellis R.J."/>
            <person name="Roberts H.C."/>
            <person name="Dastjerdi A."/>
            <person name="Nunez A."/>
            <person name="Van Vliet A.H."/>
            <person name="Steinbach F."/>
        </authorList>
    </citation>
    <scope>NUCLEOTIDE SEQUENCE [LARGE SCALE GENOMIC DNA]</scope>
    <source>
        <strain evidence="2 3">VF20HR</strain>
    </source>
</reference>
<dbReference type="InterPro" id="IPR007047">
    <property type="entry name" value="Flp_Fap"/>
</dbReference>